<dbReference type="Gramene" id="OGLUM06G01320.1">
    <property type="protein sequence ID" value="OGLUM06G01320.1"/>
    <property type="gene ID" value="OGLUM06G01320"/>
</dbReference>
<dbReference type="HOGENOM" id="CLU_097698_2_0_1"/>
<organism evidence="2">
    <name type="scientific">Oryza glumipatula</name>
    <dbReference type="NCBI Taxonomy" id="40148"/>
    <lineage>
        <taxon>Eukaryota</taxon>
        <taxon>Viridiplantae</taxon>
        <taxon>Streptophyta</taxon>
        <taxon>Embryophyta</taxon>
        <taxon>Tracheophyta</taxon>
        <taxon>Spermatophyta</taxon>
        <taxon>Magnoliopsida</taxon>
        <taxon>Liliopsida</taxon>
        <taxon>Poales</taxon>
        <taxon>Poaceae</taxon>
        <taxon>BOP clade</taxon>
        <taxon>Oryzoideae</taxon>
        <taxon>Oryzeae</taxon>
        <taxon>Oryzinae</taxon>
        <taxon>Oryza</taxon>
    </lineage>
</organism>
<dbReference type="eggNOG" id="ENOG502R3KR">
    <property type="taxonomic scope" value="Eukaryota"/>
</dbReference>
<dbReference type="PANTHER" id="PTHR36480:SF9">
    <property type="entry name" value="OS06G0121700 PROTEIN"/>
    <property type="match status" value="1"/>
</dbReference>
<evidence type="ECO:0000313" key="2">
    <source>
        <dbReference type="EnsemblPlants" id="OGLUM06G01320.1"/>
    </source>
</evidence>
<dbReference type="PANTHER" id="PTHR36480">
    <property type="entry name" value="OS06G0118900 PROTEIN-RELATED"/>
    <property type="match status" value="1"/>
</dbReference>
<accession>A0A0E0A4B2</accession>
<name>A0A0E0A4B2_9ORYZ</name>
<protein>
    <recommendedName>
        <fullName evidence="4">Late embryogenesis abundant protein LEA-2 subgroup domain-containing protein</fullName>
    </recommendedName>
</protein>
<evidence type="ECO:0000313" key="3">
    <source>
        <dbReference type="Proteomes" id="UP000026961"/>
    </source>
</evidence>
<dbReference type="Proteomes" id="UP000026961">
    <property type="component" value="Chromosome 6"/>
</dbReference>
<keyword evidence="1" id="KW-1133">Transmembrane helix</keyword>
<dbReference type="EnsemblPlants" id="OGLUM06G01320.1">
    <property type="protein sequence ID" value="OGLUM06G01320.1"/>
    <property type="gene ID" value="OGLUM06G01320"/>
</dbReference>
<feature type="transmembrane region" description="Helical" evidence="1">
    <location>
        <begin position="16"/>
        <end position="38"/>
    </location>
</feature>
<evidence type="ECO:0000256" key="1">
    <source>
        <dbReference type="SAM" id="Phobius"/>
    </source>
</evidence>
<keyword evidence="1" id="KW-0472">Membrane</keyword>
<dbReference type="AlphaFoldDB" id="A0A0E0A4B2"/>
<reference evidence="2" key="2">
    <citation type="submission" date="2018-05" db="EMBL/GenBank/DDBJ databases">
        <title>OgluRS3 (Oryza glumaepatula Reference Sequence Version 3).</title>
        <authorList>
            <person name="Zhang J."/>
            <person name="Kudrna D."/>
            <person name="Lee S."/>
            <person name="Talag J."/>
            <person name="Welchert J."/>
            <person name="Wing R.A."/>
        </authorList>
    </citation>
    <scope>NUCLEOTIDE SEQUENCE [LARGE SCALE GENOMIC DNA]</scope>
</reference>
<evidence type="ECO:0008006" key="4">
    <source>
        <dbReference type="Google" id="ProtNLM"/>
    </source>
</evidence>
<proteinExistence type="predicted"/>
<keyword evidence="1" id="KW-0812">Transmembrane</keyword>
<keyword evidence="3" id="KW-1185">Reference proteome</keyword>
<reference evidence="2" key="1">
    <citation type="submission" date="2015-04" db="UniProtKB">
        <authorList>
            <consortium name="EnsemblPlants"/>
        </authorList>
    </citation>
    <scope>IDENTIFICATION</scope>
</reference>
<sequence length="199" mass="20604">MASSHPFPSWWGAKHYIMAAIAGTLAASAIVIVTSVVLSPTRISFSVTGGGASISPSAGGQAFLLNLTIAADNPSHRAGVQYLAFAVSLQQFTARNRMESVEAAVQDGVPFYQPPASSRNVLVTALLVDKNFFGASHGGGGGGRGPPLTVVVRGQVRFKVWLAYSRPYDVAVECAPVDVSSGAGGGKTRPKSTMVKCIP</sequence>